<name>A0ACD5Z8A4_AVESA</name>
<dbReference type="EnsemblPlants" id="AVESA.00010b.r2.6CG1146020.1">
    <property type="protein sequence ID" value="AVESA.00010b.r2.6CG1146020.1.CDS"/>
    <property type="gene ID" value="AVESA.00010b.r2.6CG1146020"/>
</dbReference>
<protein>
    <submittedName>
        <fullName evidence="1">Uncharacterized protein</fullName>
    </submittedName>
</protein>
<sequence length="435" mass="48060">MEFSFRAGNRGPRGPSSSASGGPPPAPLPNPRHDYFGGPAGPLPPPSLEWEAARREEIIRKEVNRRLIEEEVRREFEAKGDLAFAQAHHGGFGPGPFFPPGHFMPPPVPLPMHPPPHAPPPMPFEEFGAWHGFNQFGPRPHAGFGERMPFICEEKRWSPPRPMRKQKLQLLEIEPSGGPEALSSKSKVPRVKRKADSIVEPTVRKNVQKVAKDWSCALCQVTATCEAGLNEHLEGRRHKAKLAQCGASKVISDDKNNSRKVSGNKSVTDPCNAPKKICILVDGVMHEVVQKNNYLWCDRCKVRCDSNLTMAGHLRSKKHSKLNKVWTSIEAVRTNIKTNEDLISPSESKVNTNDSTDIPGVIKGDRDTAIKVDECSPTENPLEIMKESTSMASEVESTDTGTEVHENSPVETPVKSNKESMDQTNDVGQLVPKEE</sequence>
<evidence type="ECO:0000313" key="2">
    <source>
        <dbReference type="Proteomes" id="UP001732700"/>
    </source>
</evidence>
<reference evidence="1" key="2">
    <citation type="submission" date="2025-09" db="UniProtKB">
        <authorList>
            <consortium name="EnsemblPlants"/>
        </authorList>
    </citation>
    <scope>IDENTIFICATION</scope>
</reference>
<organism evidence="1 2">
    <name type="scientific">Avena sativa</name>
    <name type="common">Oat</name>
    <dbReference type="NCBI Taxonomy" id="4498"/>
    <lineage>
        <taxon>Eukaryota</taxon>
        <taxon>Viridiplantae</taxon>
        <taxon>Streptophyta</taxon>
        <taxon>Embryophyta</taxon>
        <taxon>Tracheophyta</taxon>
        <taxon>Spermatophyta</taxon>
        <taxon>Magnoliopsida</taxon>
        <taxon>Liliopsida</taxon>
        <taxon>Poales</taxon>
        <taxon>Poaceae</taxon>
        <taxon>BOP clade</taxon>
        <taxon>Pooideae</taxon>
        <taxon>Poodae</taxon>
        <taxon>Poeae</taxon>
        <taxon>Poeae Chloroplast Group 1 (Aveneae type)</taxon>
        <taxon>Aveninae</taxon>
        <taxon>Avena</taxon>
    </lineage>
</organism>
<dbReference type="Proteomes" id="UP001732700">
    <property type="component" value="Chromosome 6C"/>
</dbReference>
<proteinExistence type="predicted"/>
<reference evidence="1" key="1">
    <citation type="submission" date="2021-05" db="EMBL/GenBank/DDBJ databases">
        <authorList>
            <person name="Scholz U."/>
            <person name="Mascher M."/>
            <person name="Fiebig A."/>
        </authorList>
    </citation>
    <scope>NUCLEOTIDE SEQUENCE [LARGE SCALE GENOMIC DNA]</scope>
</reference>
<evidence type="ECO:0000313" key="1">
    <source>
        <dbReference type="EnsemblPlants" id="AVESA.00010b.r2.6CG1146020.1.CDS"/>
    </source>
</evidence>
<accession>A0ACD5Z8A4</accession>
<keyword evidence="2" id="KW-1185">Reference proteome</keyword>